<dbReference type="AlphaFoldDB" id="A0AAE1KYM9"/>
<feature type="compositionally biased region" description="Polar residues" evidence="1">
    <location>
        <begin position="29"/>
        <end position="42"/>
    </location>
</feature>
<organism evidence="2 3">
    <name type="scientific">Petrolisthes cinctipes</name>
    <name type="common">Flat porcelain crab</name>
    <dbReference type="NCBI Taxonomy" id="88211"/>
    <lineage>
        <taxon>Eukaryota</taxon>
        <taxon>Metazoa</taxon>
        <taxon>Ecdysozoa</taxon>
        <taxon>Arthropoda</taxon>
        <taxon>Crustacea</taxon>
        <taxon>Multicrustacea</taxon>
        <taxon>Malacostraca</taxon>
        <taxon>Eumalacostraca</taxon>
        <taxon>Eucarida</taxon>
        <taxon>Decapoda</taxon>
        <taxon>Pleocyemata</taxon>
        <taxon>Anomura</taxon>
        <taxon>Galatheoidea</taxon>
        <taxon>Porcellanidae</taxon>
        <taxon>Petrolisthes</taxon>
    </lineage>
</organism>
<reference evidence="2" key="1">
    <citation type="submission" date="2023-10" db="EMBL/GenBank/DDBJ databases">
        <title>Genome assemblies of two species of porcelain crab, Petrolisthes cinctipes and Petrolisthes manimaculis (Anomura: Porcellanidae).</title>
        <authorList>
            <person name="Angst P."/>
        </authorList>
    </citation>
    <scope>NUCLEOTIDE SEQUENCE</scope>
    <source>
        <strain evidence="2">PB745_01</strain>
        <tissue evidence="2">Gill</tissue>
    </source>
</reference>
<evidence type="ECO:0000313" key="3">
    <source>
        <dbReference type="Proteomes" id="UP001286313"/>
    </source>
</evidence>
<feature type="compositionally biased region" description="Basic residues" evidence="1">
    <location>
        <begin position="43"/>
        <end position="53"/>
    </location>
</feature>
<keyword evidence="3" id="KW-1185">Reference proteome</keyword>
<comment type="caution">
    <text evidence="2">The sequence shown here is derived from an EMBL/GenBank/DDBJ whole genome shotgun (WGS) entry which is preliminary data.</text>
</comment>
<accession>A0AAE1KYM9</accession>
<proteinExistence type="predicted"/>
<feature type="region of interest" description="Disordered" evidence="1">
    <location>
        <begin position="1"/>
        <end position="75"/>
    </location>
</feature>
<evidence type="ECO:0000313" key="2">
    <source>
        <dbReference type="EMBL" id="KAK3889028.1"/>
    </source>
</evidence>
<evidence type="ECO:0000256" key="1">
    <source>
        <dbReference type="SAM" id="MobiDB-lite"/>
    </source>
</evidence>
<dbReference type="Proteomes" id="UP001286313">
    <property type="component" value="Unassembled WGS sequence"/>
</dbReference>
<name>A0AAE1KYM9_PETCI</name>
<dbReference type="EMBL" id="JAWQEG010000506">
    <property type="protein sequence ID" value="KAK3889028.1"/>
    <property type="molecule type" value="Genomic_DNA"/>
</dbReference>
<protein>
    <submittedName>
        <fullName evidence="2">Uncharacterized protein</fullName>
    </submittedName>
</protein>
<sequence>MPTRAASLRHAHATNAPATLEPRHHHAPSQRSPTPASQQCSRSTKRTSLRHSHASSDTTLHERPHHLVSSTTRPLLPCYTTPTPLATPRSTALHTTTTRLPTTCLNPPRYAIQTPLATAQATTPPRACSPHAYSHLATPLRRL</sequence>
<gene>
    <name evidence="2" type="ORF">Pcinc_006904</name>
</gene>